<reference evidence="2 3" key="1">
    <citation type="submission" date="2016-03" db="EMBL/GenBank/DDBJ databases">
        <title>EvidentialGene: Evidence-directed Construction of Genes on Genomes.</title>
        <authorList>
            <person name="Gilbert D.G."/>
            <person name="Choi J.-H."/>
            <person name="Mockaitis K."/>
            <person name="Colbourne J."/>
            <person name="Pfrender M."/>
        </authorList>
    </citation>
    <scope>NUCLEOTIDE SEQUENCE [LARGE SCALE GENOMIC DNA]</scope>
    <source>
        <strain evidence="2 3">Xinb3</strain>
        <tissue evidence="2">Complete organism</tissue>
    </source>
</reference>
<name>A0A162RNW3_9CRUS</name>
<evidence type="ECO:0000313" key="3">
    <source>
        <dbReference type="Proteomes" id="UP000076858"/>
    </source>
</evidence>
<evidence type="ECO:0000256" key="1">
    <source>
        <dbReference type="SAM" id="MobiDB-lite"/>
    </source>
</evidence>
<feature type="compositionally biased region" description="Basic and acidic residues" evidence="1">
    <location>
        <begin position="78"/>
        <end position="94"/>
    </location>
</feature>
<sequence length="94" mass="10556">MLHTGKSFLRRRPHSGTLGASPIRHTPWKTRRLLLQPADRRIAVDGGKECMDAELSNKTTCLFKNSDNVSKGKTGKPVKVETSKTREGKKERNI</sequence>
<protein>
    <submittedName>
        <fullName evidence="2">Uncharacterized protein</fullName>
    </submittedName>
</protein>
<proteinExistence type="predicted"/>
<gene>
    <name evidence="2" type="ORF">APZ42_012613</name>
</gene>
<feature type="region of interest" description="Disordered" evidence="1">
    <location>
        <begin position="1"/>
        <end position="28"/>
    </location>
</feature>
<comment type="caution">
    <text evidence="2">The sequence shown here is derived from an EMBL/GenBank/DDBJ whole genome shotgun (WGS) entry which is preliminary data.</text>
</comment>
<dbReference type="AlphaFoldDB" id="A0A162RNW3"/>
<dbReference type="EMBL" id="LRGB01000139">
    <property type="protein sequence ID" value="KZS20669.1"/>
    <property type="molecule type" value="Genomic_DNA"/>
</dbReference>
<accession>A0A162RNW3</accession>
<organism evidence="2 3">
    <name type="scientific">Daphnia magna</name>
    <dbReference type="NCBI Taxonomy" id="35525"/>
    <lineage>
        <taxon>Eukaryota</taxon>
        <taxon>Metazoa</taxon>
        <taxon>Ecdysozoa</taxon>
        <taxon>Arthropoda</taxon>
        <taxon>Crustacea</taxon>
        <taxon>Branchiopoda</taxon>
        <taxon>Diplostraca</taxon>
        <taxon>Cladocera</taxon>
        <taxon>Anomopoda</taxon>
        <taxon>Daphniidae</taxon>
        <taxon>Daphnia</taxon>
    </lineage>
</organism>
<feature type="region of interest" description="Disordered" evidence="1">
    <location>
        <begin position="64"/>
        <end position="94"/>
    </location>
</feature>
<dbReference type="Proteomes" id="UP000076858">
    <property type="component" value="Unassembled WGS sequence"/>
</dbReference>
<keyword evidence="3" id="KW-1185">Reference proteome</keyword>
<evidence type="ECO:0000313" key="2">
    <source>
        <dbReference type="EMBL" id="KZS20669.1"/>
    </source>
</evidence>